<dbReference type="GO" id="GO:0032259">
    <property type="term" value="P:methylation"/>
    <property type="evidence" value="ECO:0007669"/>
    <property type="project" value="UniProtKB-KW"/>
</dbReference>
<evidence type="ECO:0000256" key="4">
    <source>
        <dbReference type="ARBA" id="ARBA00022691"/>
    </source>
</evidence>
<dbReference type="EC" id="2.1.1.37" evidence="1"/>
<dbReference type="AlphaFoldDB" id="A0A5B8Z0Z3"/>
<name>A0A5B8Z0Z3_CYTDA</name>
<dbReference type="Proteomes" id="UP000321555">
    <property type="component" value="Chromosome"/>
</dbReference>
<reference evidence="10" key="1">
    <citation type="submission" date="2019-08" db="EMBL/GenBank/DDBJ databases">
        <authorList>
            <person name="Zheng X."/>
        </authorList>
    </citation>
    <scope>NUCLEOTIDE SEQUENCE [LARGE SCALE GENOMIC DNA]</scope>
    <source>
        <strain evidence="10">FJAT-25496</strain>
    </source>
</reference>
<dbReference type="GO" id="GO:0009307">
    <property type="term" value="P:DNA restriction-modification system"/>
    <property type="evidence" value="ECO:0007669"/>
    <property type="project" value="UniProtKB-KW"/>
</dbReference>
<evidence type="ECO:0000256" key="1">
    <source>
        <dbReference type="ARBA" id="ARBA00011975"/>
    </source>
</evidence>
<dbReference type="GO" id="GO:0003886">
    <property type="term" value="F:DNA (cytosine-5-)-methyltransferase activity"/>
    <property type="evidence" value="ECO:0007669"/>
    <property type="project" value="UniProtKB-EC"/>
</dbReference>
<dbReference type="InterPro" id="IPR007560">
    <property type="entry name" value="Restrct_endonuc_IV_Mrr"/>
</dbReference>
<evidence type="ECO:0000256" key="5">
    <source>
        <dbReference type="ARBA" id="ARBA00022747"/>
    </source>
</evidence>
<dbReference type="EMBL" id="CP042593">
    <property type="protein sequence ID" value="QED46397.1"/>
    <property type="molecule type" value="Genomic_DNA"/>
</dbReference>
<comment type="caution">
    <text evidence="6">Lacks conserved residue(s) required for the propagation of feature annotation.</text>
</comment>
<dbReference type="PANTHER" id="PTHR46098:SF1">
    <property type="entry name" value="TRNA (CYTOSINE(38)-C(5))-METHYLTRANSFERASE"/>
    <property type="match status" value="1"/>
</dbReference>
<feature type="domain" description="Restriction endonuclease type IV Mrr" evidence="8">
    <location>
        <begin position="379"/>
        <end position="499"/>
    </location>
</feature>
<dbReference type="SUPFAM" id="SSF53335">
    <property type="entry name" value="S-adenosyl-L-methionine-dependent methyltransferases"/>
    <property type="match status" value="1"/>
</dbReference>
<keyword evidence="5" id="KW-0680">Restriction system</keyword>
<dbReference type="NCBIfam" id="TIGR00675">
    <property type="entry name" value="dcm"/>
    <property type="match status" value="1"/>
</dbReference>
<dbReference type="KEGG" id="bda:FSZ17_03455"/>
<evidence type="ECO:0000313" key="10">
    <source>
        <dbReference type="Proteomes" id="UP000321555"/>
    </source>
</evidence>
<dbReference type="PROSITE" id="PS51679">
    <property type="entry name" value="SAM_MT_C5"/>
    <property type="match status" value="1"/>
</dbReference>
<organism evidence="9 10">
    <name type="scientific">Cytobacillus dafuensis</name>
    <name type="common">Bacillus dafuensis</name>
    <dbReference type="NCBI Taxonomy" id="1742359"/>
    <lineage>
        <taxon>Bacteria</taxon>
        <taxon>Bacillati</taxon>
        <taxon>Bacillota</taxon>
        <taxon>Bacilli</taxon>
        <taxon>Bacillales</taxon>
        <taxon>Bacillaceae</taxon>
        <taxon>Cytobacillus</taxon>
    </lineage>
</organism>
<evidence type="ECO:0000256" key="7">
    <source>
        <dbReference type="RuleBase" id="RU000416"/>
    </source>
</evidence>
<dbReference type="InterPro" id="IPR029063">
    <property type="entry name" value="SAM-dependent_MTases_sf"/>
</dbReference>
<dbReference type="PANTHER" id="PTHR46098">
    <property type="entry name" value="TRNA (CYTOSINE(38)-C(5))-METHYLTRANSFERASE"/>
    <property type="match status" value="1"/>
</dbReference>
<dbReference type="Pfam" id="PF04471">
    <property type="entry name" value="Mrr_cat"/>
    <property type="match status" value="1"/>
</dbReference>
<dbReference type="GO" id="GO:0003677">
    <property type="term" value="F:DNA binding"/>
    <property type="evidence" value="ECO:0007669"/>
    <property type="project" value="InterPro"/>
</dbReference>
<keyword evidence="2 6" id="KW-0489">Methyltransferase</keyword>
<dbReference type="GO" id="GO:0004519">
    <property type="term" value="F:endonuclease activity"/>
    <property type="evidence" value="ECO:0007669"/>
    <property type="project" value="InterPro"/>
</dbReference>
<dbReference type="Gene3D" id="3.90.120.10">
    <property type="entry name" value="DNA Methylase, subunit A, domain 2"/>
    <property type="match status" value="1"/>
</dbReference>
<gene>
    <name evidence="9" type="primary">dcm</name>
    <name evidence="9" type="ORF">FSZ17_03455</name>
</gene>
<dbReference type="RefSeq" id="WP_057776281.1">
    <property type="nucleotide sequence ID" value="NZ_CP042593.1"/>
</dbReference>
<evidence type="ECO:0000256" key="3">
    <source>
        <dbReference type="ARBA" id="ARBA00022679"/>
    </source>
</evidence>
<evidence type="ECO:0000313" key="9">
    <source>
        <dbReference type="EMBL" id="QED46397.1"/>
    </source>
</evidence>
<evidence type="ECO:0000256" key="2">
    <source>
        <dbReference type="ARBA" id="ARBA00022603"/>
    </source>
</evidence>
<evidence type="ECO:0000259" key="8">
    <source>
        <dbReference type="Pfam" id="PF04471"/>
    </source>
</evidence>
<keyword evidence="3 6" id="KW-0808">Transferase</keyword>
<proteinExistence type="inferred from homology"/>
<dbReference type="STRING" id="1742359.GCA_001439625_01242"/>
<dbReference type="InterPro" id="IPR050750">
    <property type="entry name" value="C5-MTase"/>
</dbReference>
<dbReference type="Pfam" id="PF00145">
    <property type="entry name" value="DNA_methylase"/>
    <property type="match status" value="1"/>
</dbReference>
<dbReference type="PRINTS" id="PR00105">
    <property type="entry name" value="C5METTRFRASE"/>
</dbReference>
<comment type="similarity">
    <text evidence="6 7">Belongs to the class I-like SAM-binding methyltransferase superfamily. C5-methyltransferase family.</text>
</comment>
<keyword evidence="10" id="KW-1185">Reference proteome</keyword>
<keyword evidence="4 6" id="KW-0949">S-adenosyl-L-methionine</keyword>
<dbReference type="OrthoDB" id="9813719at2"/>
<evidence type="ECO:0000256" key="6">
    <source>
        <dbReference type="PROSITE-ProRule" id="PRU01016"/>
    </source>
</evidence>
<dbReference type="Gene3D" id="3.40.50.150">
    <property type="entry name" value="Vaccinia Virus protein VP39"/>
    <property type="match status" value="1"/>
</dbReference>
<dbReference type="REBASE" id="352278">
    <property type="entry name" value="M.Bsp25496ORF3455P"/>
</dbReference>
<protein>
    <recommendedName>
        <fullName evidence="1">DNA (cytosine-5-)-methyltransferase</fullName>
        <ecNumber evidence="1">2.1.1.37</ecNumber>
    </recommendedName>
</protein>
<dbReference type="InterPro" id="IPR001525">
    <property type="entry name" value="C5_MeTfrase"/>
</dbReference>
<accession>A0A5B8Z0Z3</accession>
<sequence length="520" mass="60238">MTYTVVDLLAGIGGMTGGFIEAGCKVNWAIDIDKNANNVFSFNHPNINMHQGDIRNTQITKIPDCDILISGLPVQTFSYIKNTEYPFNSIENYIITKVLAAKKPPVVLLETVKGLLTIKDGKNLTWIIEELRNQGYYITYKIMNVKDYANLPYNKERLYIVGFREKLSFDNFSFPSVIPLEKSLLEVINIRGEEKEDAYYYSKDNKNYDFLHEIITEEYSIYQIRGFNKRNENYKSYKDICPSLTYTFRENFILDDYGIRNLTIQEYLDISGLHKYKLPSNIGKQNGYRLVSNASITPLIRRIANQICFALSKNDKSDEVIPIHSQTQGETEVFLEDTTDDFVDNQEQNINSKEKEKKYDNGLKNLIQNVENAGNNNEKGKALEVLIKQFFEQVEGFKVNTNKRTRTEEIDIHIRNESKSEFWRKETILLIGECKNWSKKAGKNELVIFKNKVENRRKRVGVGFFISWNGFSTTFTNESLRSSKEEIVIIPIDGNQIKEAIESKNIEEFIKEWYTSAVMS</sequence>